<dbReference type="InterPro" id="IPR004501">
    <property type="entry name" value="PTS_EIIC_3"/>
</dbReference>
<dbReference type="KEGG" id="ssw:SSGZ1_0194"/>
<evidence type="ECO:0000256" key="6">
    <source>
        <dbReference type="ARBA" id="ARBA00022989"/>
    </source>
</evidence>
<comment type="function">
    <text evidence="8">The phosphoenolpyruvate-dependent sugar phosphotransferase system (PTS), a major carbohydrate active -transport system, catalyzes the phosphorylation of incoming sugar substrates concomitant with their translocation across the cell membrane.</text>
</comment>
<evidence type="ECO:0000256" key="9">
    <source>
        <dbReference type="SAM" id="Phobius"/>
    </source>
</evidence>
<feature type="transmembrane region" description="Helical" evidence="9">
    <location>
        <begin position="247"/>
        <end position="269"/>
    </location>
</feature>
<feature type="transmembrane region" description="Helical" evidence="9">
    <location>
        <begin position="125"/>
        <end position="144"/>
    </location>
</feature>
<feature type="transmembrane region" description="Helical" evidence="9">
    <location>
        <begin position="383"/>
        <end position="403"/>
    </location>
</feature>
<dbReference type="GO" id="GO:0008982">
    <property type="term" value="F:protein-N(PI)-phosphohistidine-sugar phosphotransferase activity"/>
    <property type="evidence" value="ECO:0007669"/>
    <property type="project" value="UniProtKB-UniRule"/>
</dbReference>
<reference evidence="11 12" key="1">
    <citation type="journal article" date="2009" name="J. Infect. Dis.">
        <title>Clinical, experimental, and genomic differences between intermediately pathogenic, highly pathogenic, and epidemic Streptococcus suis.</title>
        <authorList>
            <person name="Ye C."/>
            <person name="Zheng H."/>
            <person name="Zhang J."/>
            <person name="Jing H."/>
            <person name="Wang L."/>
            <person name="Xiong Y."/>
            <person name="Wang W."/>
            <person name="Zhou Z."/>
            <person name="Sun Q."/>
            <person name="Luo X."/>
            <person name="Du H."/>
            <person name="Gottschalk M."/>
            <person name="Xu J."/>
        </authorList>
    </citation>
    <scope>NUCLEOTIDE SEQUENCE [LARGE SCALE GENOMIC DNA]</scope>
    <source>
        <strain evidence="11 12">GZ1</strain>
    </source>
</reference>
<accession>D5AFP4</accession>
<dbReference type="GO" id="GO:0005886">
    <property type="term" value="C:plasma membrane"/>
    <property type="evidence" value="ECO:0007669"/>
    <property type="project" value="UniProtKB-SubCell"/>
</dbReference>
<evidence type="ECO:0000313" key="12">
    <source>
        <dbReference type="Proteomes" id="UP000002359"/>
    </source>
</evidence>
<feature type="transmembrane region" description="Helical" evidence="9">
    <location>
        <begin position="165"/>
        <end position="186"/>
    </location>
</feature>
<dbReference type="InterPro" id="IPR003352">
    <property type="entry name" value="PTS_EIIC"/>
</dbReference>
<keyword evidence="2 8" id="KW-0813">Transport</keyword>
<dbReference type="PATRIC" id="fig|423211.3.peg.193"/>
<name>D5AFP4_STRGZ</name>
<dbReference type="GO" id="GO:1901264">
    <property type="term" value="P:carbohydrate derivative transport"/>
    <property type="evidence" value="ECO:0007669"/>
    <property type="project" value="TreeGrafter"/>
</dbReference>
<dbReference type="PANTHER" id="PTHR33989">
    <property type="match status" value="1"/>
</dbReference>
<feature type="transmembrane region" description="Helical" evidence="9">
    <location>
        <begin position="424"/>
        <end position="442"/>
    </location>
</feature>
<evidence type="ECO:0000256" key="8">
    <source>
        <dbReference type="PIRNR" id="PIRNR006351"/>
    </source>
</evidence>
<feature type="domain" description="PTS EIIC type-3" evidence="10">
    <location>
        <begin position="23"/>
        <end position="441"/>
    </location>
</feature>
<dbReference type="PIRSF" id="PIRSF006351">
    <property type="entry name" value="PTS_EIIC-Cellobiose"/>
    <property type="match status" value="1"/>
</dbReference>
<feature type="transmembrane region" description="Helical" evidence="9">
    <location>
        <begin position="206"/>
        <end position="226"/>
    </location>
</feature>
<dbReference type="Proteomes" id="UP000002359">
    <property type="component" value="Chromosome"/>
</dbReference>
<keyword evidence="6 9" id="KW-1133">Transmembrane helix</keyword>
<evidence type="ECO:0000256" key="2">
    <source>
        <dbReference type="ARBA" id="ARBA00022448"/>
    </source>
</evidence>
<dbReference type="HOGENOM" id="CLU_029688_1_0_9"/>
<evidence type="ECO:0000256" key="4">
    <source>
        <dbReference type="ARBA" id="ARBA00022597"/>
    </source>
</evidence>
<keyword evidence="4 8" id="KW-0762">Sugar transport</keyword>
<feature type="transmembrane region" description="Helical" evidence="9">
    <location>
        <begin position="355"/>
        <end position="377"/>
    </location>
</feature>
<dbReference type="Pfam" id="PF02378">
    <property type="entry name" value="PTS_EIIC"/>
    <property type="match status" value="1"/>
</dbReference>
<proteinExistence type="predicted"/>
<dbReference type="GO" id="GO:0009401">
    <property type="term" value="P:phosphoenolpyruvate-dependent sugar phosphotransferase system"/>
    <property type="evidence" value="ECO:0007669"/>
    <property type="project" value="InterPro"/>
</dbReference>
<evidence type="ECO:0000256" key="3">
    <source>
        <dbReference type="ARBA" id="ARBA00022475"/>
    </source>
</evidence>
<protein>
    <recommendedName>
        <fullName evidence="8">Permease IIC component</fullName>
    </recommendedName>
</protein>
<comment type="subcellular location">
    <subcellularLocation>
        <location evidence="1">Cell membrane</location>
        <topology evidence="1">Multi-pass membrane protein</topology>
    </subcellularLocation>
</comment>
<dbReference type="InterPro" id="IPR004796">
    <property type="entry name" value="PTS_IIC_cello"/>
</dbReference>
<dbReference type="AlphaFoldDB" id="D5AFP4"/>
<gene>
    <name evidence="11" type="ordered locus">SSGZ1_0194</name>
</gene>
<dbReference type="EMBL" id="CP000837">
    <property type="protein sequence ID" value="ADE30659.1"/>
    <property type="molecule type" value="Genomic_DNA"/>
</dbReference>
<dbReference type="PANTHER" id="PTHR33989:SF4">
    <property type="entry name" value="PTS SYSTEM N,N'-DIACETYLCHITOBIOSE-SPECIFIC EIIC COMPONENT"/>
    <property type="match status" value="1"/>
</dbReference>
<feature type="transmembrane region" description="Helical" evidence="9">
    <location>
        <begin position="314"/>
        <end position="334"/>
    </location>
</feature>
<dbReference type="InterPro" id="IPR051088">
    <property type="entry name" value="PTS_Sugar-EIIC/EIIB"/>
</dbReference>
<sequence>MISLIYKIKLMEDKKMNGLMHFLEHKLAPFGTKVGNQRHLKAVRDGFMMAMPLVLVGSFFLLLISWPDQASGGFSVVGFLEQIGLLGILNRLNQSTMAIISLIATFGIAYRLSESYETDGPSAGVIALSSFILLAPRFSTMVFNESGEQINQVFAGAIPFGSLNASALFVAIAVGLVSAEIYRFFIQRGITIKMPKNVPDVVGKSFAALLPALTTLIFWACVFQGLEAAGVEGGLGAVLGLIVGKPLGLIAGSLGGMVLVVLVNSLFWFTGVNGGQVLNAFVDPVWLQFTEANQLAAAAGEKLPHIITLPFKDLFVFMGGGGATVGLALCLLVFSKSRTFKSLGRISFIPSLFNINTAILFSFPTVLNPIMMIPFILTPTVNAIITYFAMATGLVPMTTGVVLPWTMPPILGGFLATGGSIQGAILQIILIGVSFIIYYPFFKVADNKNLELEESGE</sequence>
<evidence type="ECO:0000256" key="5">
    <source>
        <dbReference type="ARBA" id="ARBA00022692"/>
    </source>
</evidence>
<feature type="transmembrane region" description="Helical" evidence="9">
    <location>
        <begin position="47"/>
        <end position="66"/>
    </location>
</feature>
<evidence type="ECO:0000313" key="11">
    <source>
        <dbReference type="EMBL" id="ADE30659.1"/>
    </source>
</evidence>
<keyword evidence="5 9" id="KW-0812">Transmembrane</keyword>
<keyword evidence="7 8" id="KW-0472">Membrane</keyword>
<keyword evidence="3 8" id="KW-1003">Cell membrane</keyword>
<evidence type="ECO:0000259" key="10">
    <source>
        <dbReference type="PROSITE" id="PS51105"/>
    </source>
</evidence>
<dbReference type="PROSITE" id="PS51105">
    <property type="entry name" value="PTS_EIIC_TYPE_3"/>
    <property type="match status" value="1"/>
</dbReference>
<organism evidence="11 12">
    <name type="scientific">Streptococcus suis (strain GZ1)</name>
    <dbReference type="NCBI Taxonomy" id="423211"/>
    <lineage>
        <taxon>Bacteria</taxon>
        <taxon>Bacillati</taxon>
        <taxon>Bacillota</taxon>
        <taxon>Bacilli</taxon>
        <taxon>Lactobacillales</taxon>
        <taxon>Streptococcaceae</taxon>
        <taxon>Streptococcus</taxon>
    </lineage>
</organism>
<evidence type="ECO:0000256" key="1">
    <source>
        <dbReference type="ARBA" id="ARBA00004651"/>
    </source>
</evidence>
<dbReference type="NCBIfam" id="TIGR00410">
    <property type="entry name" value="lacE"/>
    <property type="match status" value="1"/>
</dbReference>
<evidence type="ECO:0000256" key="7">
    <source>
        <dbReference type="ARBA" id="ARBA00023136"/>
    </source>
</evidence>
<feature type="transmembrane region" description="Helical" evidence="9">
    <location>
        <begin position="96"/>
        <end position="113"/>
    </location>
</feature>